<keyword evidence="4" id="KW-1185">Reference proteome</keyword>
<evidence type="ECO:0000313" key="3">
    <source>
        <dbReference type="EMBL" id="CAI6374969.1"/>
    </source>
</evidence>
<accession>A0AAV0Y224</accession>
<dbReference type="Pfam" id="PF14291">
    <property type="entry name" value="DUF4371"/>
    <property type="match status" value="1"/>
</dbReference>
<dbReference type="PANTHER" id="PTHR45749">
    <property type="match status" value="1"/>
</dbReference>
<proteinExistence type="predicted"/>
<evidence type="ECO:0000313" key="4">
    <source>
        <dbReference type="Proteomes" id="UP001160148"/>
    </source>
</evidence>
<dbReference type="InterPro" id="IPR006580">
    <property type="entry name" value="Znf_TTF"/>
</dbReference>
<gene>
    <name evidence="3" type="ORF">MEUPH1_LOCUS28533</name>
</gene>
<evidence type="ECO:0000259" key="2">
    <source>
        <dbReference type="SMART" id="SM00597"/>
    </source>
</evidence>
<dbReference type="InterPro" id="IPR025398">
    <property type="entry name" value="DUF4371"/>
</dbReference>
<protein>
    <recommendedName>
        <fullName evidence="2">TTF-type domain-containing protein</fullName>
    </recommendedName>
</protein>
<feature type="region of interest" description="Disordered" evidence="1">
    <location>
        <begin position="1"/>
        <end position="29"/>
    </location>
</feature>
<sequence length="293" mass="33448">MFSIFKKRKPKADIDDPGMVDISTNSTTHTSDTTLDLGDLGNKDSGPCRPILTEYKKIKFGTQQRSFRSQWYNECDWLEYSVQRNAAFCFVCRTFGSENSGENIWIKSGFNKWQKFLVKSKKHSSTSTHLTNLSKMCAYKSSLKTGSVVTQLSSAHKKQVEINRKYMSSLIDVVLYLAKQGIAFRGHNENLDSLNQGNYKEMCHMVFSKFMPDLNNVYENKINHTSWKVQDEIIKISADLIKEIIVEEIVVSGNFALMVDEARSHKEEQLSIKFDCCGYVNGLCSFLSTIQQC</sequence>
<organism evidence="3 4">
    <name type="scientific">Macrosiphum euphorbiae</name>
    <name type="common">potato aphid</name>
    <dbReference type="NCBI Taxonomy" id="13131"/>
    <lineage>
        <taxon>Eukaryota</taxon>
        <taxon>Metazoa</taxon>
        <taxon>Ecdysozoa</taxon>
        <taxon>Arthropoda</taxon>
        <taxon>Hexapoda</taxon>
        <taxon>Insecta</taxon>
        <taxon>Pterygota</taxon>
        <taxon>Neoptera</taxon>
        <taxon>Paraneoptera</taxon>
        <taxon>Hemiptera</taxon>
        <taxon>Sternorrhyncha</taxon>
        <taxon>Aphidomorpha</taxon>
        <taxon>Aphidoidea</taxon>
        <taxon>Aphididae</taxon>
        <taxon>Macrosiphini</taxon>
        <taxon>Macrosiphum</taxon>
    </lineage>
</organism>
<reference evidence="3 4" key="1">
    <citation type="submission" date="2023-01" db="EMBL/GenBank/DDBJ databases">
        <authorList>
            <person name="Whitehead M."/>
        </authorList>
    </citation>
    <scope>NUCLEOTIDE SEQUENCE [LARGE SCALE GENOMIC DNA]</scope>
</reference>
<feature type="domain" description="TTF-type" evidence="2">
    <location>
        <begin position="63"/>
        <end position="148"/>
    </location>
</feature>
<name>A0AAV0Y224_9HEMI</name>
<dbReference type="AlphaFoldDB" id="A0AAV0Y224"/>
<dbReference type="PANTHER" id="PTHR45749:SF21">
    <property type="entry name" value="DUF4371 DOMAIN-CONTAINING PROTEIN"/>
    <property type="match status" value="1"/>
</dbReference>
<evidence type="ECO:0000256" key="1">
    <source>
        <dbReference type="SAM" id="MobiDB-lite"/>
    </source>
</evidence>
<comment type="caution">
    <text evidence="3">The sequence shown here is derived from an EMBL/GenBank/DDBJ whole genome shotgun (WGS) entry which is preliminary data.</text>
</comment>
<feature type="compositionally biased region" description="Basic residues" evidence="1">
    <location>
        <begin position="1"/>
        <end position="10"/>
    </location>
</feature>
<dbReference type="SMART" id="SM00597">
    <property type="entry name" value="ZnF_TTF"/>
    <property type="match status" value="1"/>
</dbReference>
<dbReference type="Proteomes" id="UP001160148">
    <property type="component" value="Unassembled WGS sequence"/>
</dbReference>
<dbReference type="EMBL" id="CARXXK010001250">
    <property type="protein sequence ID" value="CAI6374969.1"/>
    <property type="molecule type" value="Genomic_DNA"/>
</dbReference>